<evidence type="ECO:0000259" key="6">
    <source>
        <dbReference type="Pfam" id="PF24842"/>
    </source>
</evidence>
<feature type="compositionally biased region" description="Basic and acidic residues" evidence="4">
    <location>
        <begin position="495"/>
        <end position="505"/>
    </location>
</feature>
<evidence type="ECO:0000313" key="9">
    <source>
        <dbReference type="Proteomes" id="UP001152797"/>
    </source>
</evidence>
<dbReference type="Proteomes" id="UP001152797">
    <property type="component" value="Unassembled WGS sequence"/>
</dbReference>
<dbReference type="PANTHER" id="PTHR12555">
    <property type="entry name" value="UBIQUITIN FUSION DEGRADATON PROTEIN 1"/>
    <property type="match status" value="1"/>
</dbReference>
<dbReference type="InterPro" id="IPR004854">
    <property type="entry name" value="Ufd1-like"/>
</dbReference>
<dbReference type="Pfam" id="PF03152">
    <property type="entry name" value="UFD1_N1"/>
    <property type="match status" value="1"/>
</dbReference>
<evidence type="ECO:0000256" key="4">
    <source>
        <dbReference type="SAM" id="MobiDB-lite"/>
    </source>
</evidence>
<feature type="region of interest" description="Disordered" evidence="4">
    <location>
        <begin position="468"/>
        <end position="505"/>
    </location>
</feature>
<evidence type="ECO:0000256" key="1">
    <source>
        <dbReference type="ARBA" id="ARBA00006043"/>
    </source>
</evidence>
<evidence type="ECO:0000313" key="7">
    <source>
        <dbReference type="EMBL" id="CAI4007442.1"/>
    </source>
</evidence>
<dbReference type="PANTHER" id="PTHR12555:SF13">
    <property type="entry name" value="UBIQUITIN RECOGNITION FACTOR IN ER-ASSOCIATED DEGRADATION PROTEIN 1"/>
    <property type="match status" value="1"/>
</dbReference>
<dbReference type="Gene3D" id="3.10.330.10">
    <property type="match status" value="1"/>
</dbReference>
<feature type="region of interest" description="Disordered" evidence="4">
    <location>
        <begin position="397"/>
        <end position="438"/>
    </location>
</feature>
<reference evidence="8 9" key="2">
    <citation type="submission" date="2024-05" db="EMBL/GenBank/DDBJ databases">
        <authorList>
            <person name="Chen Y."/>
            <person name="Shah S."/>
            <person name="Dougan E. K."/>
            <person name="Thang M."/>
            <person name="Chan C."/>
        </authorList>
    </citation>
    <scope>NUCLEOTIDE SEQUENCE [LARGE SCALE GENOMIC DNA]</scope>
</reference>
<comment type="caution">
    <text evidence="7">The sequence shown here is derived from an EMBL/GenBank/DDBJ whole genome shotgun (WGS) entry which is preliminary data.</text>
</comment>
<keyword evidence="3" id="KW-0175">Coiled coil</keyword>
<evidence type="ECO:0000256" key="2">
    <source>
        <dbReference type="ARBA" id="ARBA00022786"/>
    </source>
</evidence>
<evidence type="ECO:0000259" key="5">
    <source>
        <dbReference type="Pfam" id="PF03152"/>
    </source>
</evidence>
<dbReference type="GO" id="GO:0034098">
    <property type="term" value="C:VCP-NPL4-UFD1 AAA ATPase complex"/>
    <property type="evidence" value="ECO:0007669"/>
    <property type="project" value="TreeGrafter"/>
</dbReference>
<organism evidence="7">
    <name type="scientific">Cladocopium goreaui</name>
    <dbReference type="NCBI Taxonomy" id="2562237"/>
    <lineage>
        <taxon>Eukaryota</taxon>
        <taxon>Sar</taxon>
        <taxon>Alveolata</taxon>
        <taxon>Dinophyceae</taxon>
        <taxon>Suessiales</taxon>
        <taxon>Symbiodiniaceae</taxon>
        <taxon>Cladocopium</taxon>
    </lineage>
</organism>
<feature type="domain" description="Ubiquitin fusion degradation protein UFD1 N-terminal subdomain 1" evidence="5">
    <location>
        <begin position="82"/>
        <end position="169"/>
    </location>
</feature>
<keyword evidence="9" id="KW-1185">Reference proteome</keyword>
<dbReference type="OrthoDB" id="109543at2759"/>
<feature type="compositionally biased region" description="Low complexity" evidence="4">
    <location>
        <begin position="408"/>
        <end position="417"/>
    </location>
</feature>
<dbReference type="EMBL" id="CAMXCT010004046">
    <property type="protein sequence ID" value="CAI4007442.1"/>
    <property type="molecule type" value="Genomic_DNA"/>
</dbReference>
<dbReference type="Gene3D" id="1.10.8.10">
    <property type="entry name" value="DNA helicase RuvA subunit, C-terminal domain"/>
    <property type="match status" value="1"/>
</dbReference>
<evidence type="ECO:0000256" key="3">
    <source>
        <dbReference type="SAM" id="Coils"/>
    </source>
</evidence>
<dbReference type="GO" id="GO:0036503">
    <property type="term" value="P:ERAD pathway"/>
    <property type="evidence" value="ECO:0007669"/>
    <property type="project" value="TreeGrafter"/>
</dbReference>
<dbReference type="InterPro" id="IPR055417">
    <property type="entry name" value="UFD1_N1"/>
</dbReference>
<proteinExistence type="inferred from homology"/>
<dbReference type="Gene3D" id="2.40.40.50">
    <property type="entry name" value="Ubiquitin fusion degradation protein UFD1, N-terminal domain"/>
    <property type="match status" value="1"/>
</dbReference>
<feature type="coiled-coil region" evidence="3">
    <location>
        <begin position="274"/>
        <end position="301"/>
    </location>
</feature>
<dbReference type="GO" id="GO:0031593">
    <property type="term" value="F:polyubiquitin modification-dependent protein binding"/>
    <property type="evidence" value="ECO:0007669"/>
    <property type="project" value="TreeGrafter"/>
</dbReference>
<reference evidence="7" key="1">
    <citation type="submission" date="2022-10" db="EMBL/GenBank/DDBJ databases">
        <authorList>
            <person name="Chen Y."/>
            <person name="Dougan E. K."/>
            <person name="Chan C."/>
            <person name="Rhodes N."/>
            <person name="Thang M."/>
        </authorList>
    </citation>
    <scope>NUCLEOTIDE SEQUENCE</scope>
</reference>
<dbReference type="AlphaFoldDB" id="A0A9P1DDH5"/>
<dbReference type="InterPro" id="IPR042299">
    <property type="entry name" value="Ufd1-like_Nn"/>
</dbReference>
<dbReference type="SUPFAM" id="SSF54236">
    <property type="entry name" value="Ubiquitin-like"/>
    <property type="match status" value="1"/>
</dbReference>
<accession>A0A9P1DDH5</accession>
<protein>
    <submittedName>
        <fullName evidence="7">Uncharacterized protein</fullName>
    </submittedName>
</protein>
<gene>
    <name evidence="7" type="ORF">C1SCF055_LOCUS32999</name>
</gene>
<name>A0A9P1DDH5_9DINO</name>
<sequence length="547" mass="61006">MILASRGWNPATSMVDVLKEVRQSLLDSGIVAYSTVTIKKEYPKPAIQLERLSSEIFATANGFCQEGMTVLSAEAAVPFLGDLSRLEATDKIALPFSYANQIYQRAERGQELQLPLTFEVTTKLGRKTHCAIFEFINGLPDMHVLLPKWVMDDLGISEREVVRVRGVVLQLINAVQIQPHSVDFYEAVRQSGMEVQLLLTESLARFSCLTEDTAVPIDVGGTFFNVQITKLQPHGAVRIIDTDVQHHFEFKVDFEPAPDLEDEAAKKEFQDRSLAALKLKREMSKQKQQDLEDRCRTARRRRYDALRAAAASAEKATAEKTGEAVDIALRMPNGSQVKGHFLLDAPIACLVAKALESDWAQEALPWGIHLRMAYPRKVLKEGDVITKDFHRCTLSVQEEQAPEDEELLAASAAPSPEAKQREPEAMSSELPELNEEEAMARTQRAFEIQRYLRAGVSLEEAERKYAAGEVLPPTDESRRPEPAPPAAAVAPAPPRLERTRSEEEQRQFKVEMVVNFTGVDAAMAQVALEDQDWVVESAINSLLDNMG</sequence>
<dbReference type="InterPro" id="IPR055418">
    <property type="entry name" value="UFD1_N2"/>
</dbReference>
<dbReference type="EMBL" id="CAMXCT020004046">
    <property type="protein sequence ID" value="CAL1160817.1"/>
    <property type="molecule type" value="Genomic_DNA"/>
</dbReference>
<comment type="similarity">
    <text evidence="1">Belongs to the UFD1 family.</text>
</comment>
<keyword evidence="2" id="KW-0833">Ubl conjugation pathway</keyword>
<feature type="domain" description="Ubiquitin fusion degradation protein UFD1 N-terminal subdomain 2" evidence="6">
    <location>
        <begin position="175"/>
        <end position="255"/>
    </location>
</feature>
<dbReference type="Pfam" id="PF24842">
    <property type="entry name" value="UFD1_N2"/>
    <property type="match status" value="1"/>
</dbReference>
<dbReference type="InterPro" id="IPR029071">
    <property type="entry name" value="Ubiquitin-like_domsf"/>
</dbReference>
<dbReference type="EMBL" id="CAMXCT030004046">
    <property type="protein sequence ID" value="CAL4794754.1"/>
    <property type="molecule type" value="Genomic_DNA"/>
</dbReference>
<dbReference type="GO" id="GO:0006511">
    <property type="term" value="P:ubiquitin-dependent protein catabolic process"/>
    <property type="evidence" value="ECO:0007669"/>
    <property type="project" value="InterPro"/>
</dbReference>
<evidence type="ECO:0000313" key="8">
    <source>
        <dbReference type="EMBL" id="CAL4794754.1"/>
    </source>
</evidence>